<dbReference type="PANTHER" id="PTHR35093:SF8">
    <property type="entry name" value="OUTER MEMBRANE PROTEIN NMB0088-RELATED"/>
    <property type="match status" value="1"/>
</dbReference>
<dbReference type="PANTHER" id="PTHR35093">
    <property type="entry name" value="OUTER MEMBRANE PROTEIN NMB0088-RELATED"/>
    <property type="match status" value="1"/>
</dbReference>
<comment type="similarity">
    <text evidence="2">Belongs to the OmpP1/FadL family.</text>
</comment>
<evidence type="ECO:0000256" key="2">
    <source>
        <dbReference type="ARBA" id="ARBA00008163"/>
    </source>
</evidence>
<dbReference type="Proteomes" id="UP000272193">
    <property type="component" value="Unassembled WGS sequence"/>
</dbReference>
<evidence type="ECO:0000256" key="3">
    <source>
        <dbReference type="ARBA" id="ARBA00022452"/>
    </source>
</evidence>
<evidence type="ECO:0000256" key="7">
    <source>
        <dbReference type="ARBA" id="ARBA00023237"/>
    </source>
</evidence>
<dbReference type="SUPFAM" id="SSF56935">
    <property type="entry name" value="Porins"/>
    <property type="match status" value="1"/>
</dbReference>
<keyword evidence="6" id="KW-0472">Membrane</keyword>
<keyword evidence="3" id="KW-1134">Transmembrane beta strand</keyword>
<evidence type="ECO:0000256" key="4">
    <source>
        <dbReference type="ARBA" id="ARBA00022692"/>
    </source>
</evidence>
<evidence type="ECO:0000256" key="5">
    <source>
        <dbReference type="ARBA" id="ARBA00022729"/>
    </source>
</evidence>
<evidence type="ECO:0000256" key="1">
    <source>
        <dbReference type="ARBA" id="ARBA00004571"/>
    </source>
</evidence>
<dbReference type="RefSeq" id="WP_211330954.1">
    <property type="nucleotide sequence ID" value="NZ_RKQL01000003.1"/>
</dbReference>
<evidence type="ECO:0000256" key="6">
    <source>
        <dbReference type="ARBA" id="ARBA00023136"/>
    </source>
</evidence>
<evidence type="ECO:0000256" key="8">
    <source>
        <dbReference type="SAM" id="SignalP"/>
    </source>
</evidence>
<accession>A0A3N4URL7</accession>
<feature type="chain" id="PRO_5018019971" evidence="8">
    <location>
        <begin position="26"/>
        <end position="426"/>
    </location>
</feature>
<dbReference type="AlphaFoldDB" id="A0A3N4URL7"/>
<comment type="caution">
    <text evidence="9">The sequence shown here is derived from an EMBL/GenBank/DDBJ whole genome shotgun (WGS) entry which is preliminary data.</text>
</comment>
<comment type="subcellular location">
    <subcellularLocation>
        <location evidence="1">Cell outer membrane</location>
        <topology evidence="1">Multi-pass membrane protein</topology>
    </subcellularLocation>
</comment>
<reference evidence="9 10" key="1">
    <citation type="submission" date="2018-11" db="EMBL/GenBank/DDBJ databases">
        <title>Genomic Encyclopedia of Type Strains, Phase IV (KMG-IV): sequencing the most valuable type-strain genomes for metagenomic binning, comparative biology and taxonomic classification.</title>
        <authorList>
            <person name="Goeker M."/>
        </authorList>
    </citation>
    <scope>NUCLEOTIDE SEQUENCE [LARGE SCALE GENOMIC DNA]</scope>
    <source>
        <strain evidence="9 10">DSM 101684</strain>
    </source>
</reference>
<protein>
    <submittedName>
        <fullName evidence="9">Long-chain fatty acid transport protein</fullName>
    </submittedName>
</protein>
<keyword evidence="10" id="KW-1185">Reference proteome</keyword>
<gene>
    <name evidence="9" type="ORF">EDC62_1487</name>
</gene>
<dbReference type="GO" id="GO:0009279">
    <property type="term" value="C:cell outer membrane"/>
    <property type="evidence" value="ECO:0007669"/>
    <property type="project" value="UniProtKB-SubCell"/>
</dbReference>
<sequence length="426" mass="45078">MKNRKHVRALAVLTLVGSPFLSAYATDGYFPHGFGLKAKGMGGAAAGMSEDAFAGINNPAAAATTGNRIEAGLDVFKPSRGMERTGPAPSLNANVDSGSNTFLVPEFGYNKQVSDRIGVNVTVYGNGGMNTDYKGGQINCGRGPANVLCGDGQLGVDLMQLIVAPTVAYKINDTHSVGVSPLLVFQQFKAFGLQAFSPMSQDPTKLTNNGYAHSNGVGLRLGYLGKFGDQFTLGATYSPKISMGKFDKYAGLFAGSGSFDIPENYTIGGTFRVTPKALVALDYQRINYGGVRSISNPSTNMAPIGSSDGPGFGWKSINVWKLGVQWEAMAGLTLRAGINKSDNPIQARDVSFNIIAPGVITTHYTLGATYALTPTMDLTFAYAHAKENKVTGASMFNSMMPAGAPPILETIRMHQNSFGVQVGWKF</sequence>
<keyword evidence="5 8" id="KW-0732">Signal</keyword>
<dbReference type="GO" id="GO:0015483">
    <property type="term" value="F:long-chain fatty acid transporting porin activity"/>
    <property type="evidence" value="ECO:0007669"/>
    <property type="project" value="TreeGrafter"/>
</dbReference>
<organism evidence="9 10">
    <name type="scientific">Tibeticola sediminis</name>
    <dbReference type="NCBI Taxonomy" id="1917811"/>
    <lineage>
        <taxon>Bacteria</taxon>
        <taxon>Pseudomonadati</taxon>
        <taxon>Pseudomonadota</taxon>
        <taxon>Betaproteobacteria</taxon>
        <taxon>Burkholderiales</taxon>
        <taxon>Comamonadaceae</taxon>
        <taxon>Tibeticola</taxon>
    </lineage>
</organism>
<dbReference type="EMBL" id="RKQL01000003">
    <property type="protein sequence ID" value="RPE67607.1"/>
    <property type="molecule type" value="Genomic_DNA"/>
</dbReference>
<dbReference type="InterPro" id="IPR005017">
    <property type="entry name" value="OMPP1/FadL/TodX"/>
</dbReference>
<proteinExistence type="inferred from homology"/>
<dbReference type="Gene3D" id="2.40.160.60">
    <property type="entry name" value="Outer membrane protein transport protein (OMPP1/FadL/TodX)"/>
    <property type="match status" value="1"/>
</dbReference>
<evidence type="ECO:0000313" key="10">
    <source>
        <dbReference type="Proteomes" id="UP000272193"/>
    </source>
</evidence>
<evidence type="ECO:0000313" key="9">
    <source>
        <dbReference type="EMBL" id="RPE67607.1"/>
    </source>
</evidence>
<feature type="signal peptide" evidence="8">
    <location>
        <begin position="1"/>
        <end position="25"/>
    </location>
</feature>
<name>A0A3N4URL7_9BURK</name>
<keyword evidence="7" id="KW-0998">Cell outer membrane</keyword>
<dbReference type="Pfam" id="PF03349">
    <property type="entry name" value="Toluene_X"/>
    <property type="match status" value="1"/>
</dbReference>
<keyword evidence="4" id="KW-0812">Transmembrane</keyword>